<dbReference type="Pfam" id="PF13578">
    <property type="entry name" value="Methyltransf_24"/>
    <property type="match status" value="1"/>
</dbReference>
<proteinExistence type="predicted"/>
<dbReference type="Gene3D" id="3.40.50.150">
    <property type="entry name" value="Vaccinia Virus protein VP39"/>
    <property type="match status" value="1"/>
</dbReference>
<dbReference type="InterPro" id="IPR029063">
    <property type="entry name" value="SAM-dependent_MTases_sf"/>
</dbReference>
<evidence type="ECO:0000256" key="1">
    <source>
        <dbReference type="SAM" id="Phobius"/>
    </source>
</evidence>
<name>A0A3B1DUV6_9ZZZZ</name>
<keyword evidence="1" id="KW-1133">Transmembrane helix</keyword>
<sequence>MVEKSKIGWYARNLLNFFIACIRILFYCLIHPKKSSKLLFSLFSTINEFYQFSHGRLYSFETTKTYKDLKNNLSFPKSNYFSSDPNVTRPIETQVMSGLVAHLQPKTIFEIGTYNGFTTMHFAQNTPDETKIYTLDLPPNFSLTDTNETDLTKYSYDDLLVVKLSNENINNRAYHGTPAEKKITELFGSSLDYDFSPYHKKIDLIFIDGNHALKYVQSDTENAFKMLSPNGVIIWHDFDYIIHRDIFKYLNRLVKEHKIYSIPNTRFALYGPTL</sequence>
<evidence type="ECO:0000313" key="2">
    <source>
        <dbReference type="EMBL" id="VAX35695.1"/>
    </source>
</evidence>
<evidence type="ECO:0008006" key="3">
    <source>
        <dbReference type="Google" id="ProtNLM"/>
    </source>
</evidence>
<keyword evidence="1" id="KW-0472">Membrane</keyword>
<accession>A0A3B1DUV6</accession>
<dbReference type="EMBL" id="UOGJ01000071">
    <property type="protein sequence ID" value="VAX35695.1"/>
    <property type="molecule type" value="Genomic_DNA"/>
</dbReference>
<dbReference type="SUPFAM" id="SSF53335">
    <property type="entry name" value="S-adenosyl-L-methionine-dependent methyltransferases"/>
    <property type="match status" value="1"/>
</dbReference>
<dbReference type="AlphaFoldDB" id="A0A3B1DUV6"/>
<feature type="transmembrane region" description="Helical" evidence="1">
    <location>
        <begin position="14"/>
        <end position="30"/>
    </location>
</feature>
<gene>
    <name evidence="2" type="ORF">MNBD_UNCLBAC01-502</name>
</gene>
<organism evidence="2">
    <name type="scientific">hydrothermal vent metagenome</name>
    <dbReference type="NCBI Taxonomy" id="652676"/>
    <lineage>
        <taxon>unclassified sequences</taxon>
        <taxon>metagenomes</taxon>
        <taxon>ecological metagenomes</taxon>
    </lineage>
</organism>
<protein>
    <recommendedName>
        <fullName evidence="3">Class I SAM-dependent methyltransferase</fullName>
    </recommendedName>
</protein>
<reference evidence="2" key="1">
    <citation type="submission" date="2018-06" db="EMBL/GenBank/DDBJ databases">
        <authorList>
            <person name="Zhirakovskaya E."/>
        </authorList>
    </citation>
    <scope>NUCLEOTIDE SEQUENCE</scope>
</reference>
<keyword evidence="1" id="KW-0812">Transmembrane</keyword>